<feature type="transmembrane region" description="Helical" evidence="2">
    <location>
        <begin position="613"/>
        <end position="636"/>
    </location>
</feature>
<keyword evidence="2" id="KW-0472">Membrane</keyword>
<name>A0A371ARP8_9FIRM</name>
<sequence>MARKNQAEIEFKAVTSEFSSGIKEMNGDLKTLQNELKLNSVKLKENGRNTDLLKQRQSLLAKELEKSKEKVSLTNAKLEEAKKIFGEDSREVKNLTSDLLRAQTQEQAIKNDIAATNKKISEQSFHLGTAGEKLSTYGQKIESTGKKMLGVTAATVGVGVAAVTSFHEVEDGVHNVIKATGAAGESARQLEQSYETVASKVVGDFGDIGSTLGEVNTRFGFTGQVLEACTEKFVKFAEVNNTDATSAVQLVSRAMGDANIDAKEYSTVLDALTKAAQASGISIETLAGNITKYGAPMRALGYDTSESIAIFSSWEKAGVNTEIAFSGMKKAISNFSAEGKDAKVEFKKTLEEIKACPDIASATSKAIEVFGQKAGPDLADAIKGGRFEFNEMLNLIKGADGSVEGTFDGLVDGGYEAELAMQNAKLVLSDVGDTLLTSATPAIEEATEKVKGFGNWWNSLGEKTQGTVLKMALVVAAIGPVLIIIGKVSQGVGALMSLMSFFNGILTTNAAATTGVAAAQTAEAAATSGATIAQTGLNAAFLACPITWIVLAIGGLVAAFVVLWNQSEAFRAFWQGMFENIKQVLMAAWAQIKPALSEVGQAFFDLYQALKPILTIFGVTLGAVLMLAASVIMGFVKGAVDSMAPLIKAFGNVIRFVTNVGKAVVCLFTGDFKGAVTYAKAALGDAKNFFTNIFTAIKNQVSGFTSGFKQAFSSALGTVDQMTGKKLSAVFHSFQEKFESIKNVVKGAIEKIKGFFKFDLSLPKIKLPHFSISFNTAGTLGKAAEFLGLPGVPKINVDWYAKGGILTRPTIFGYGNGSFLGGGEAGHEAVLPISNLERYVSNAVERTMEKTGDTTIDYDRMERSFVNAASKINFSVAIGKREFGRILNDY</sequence>
<reference evidence="4 5" key="1">
    <citation type="submission" date="2018-07" db="EMBL/GenBank/DDBJ databases">
        <title>Anaerosacharophilus polymeroproducens gen. nov. sp. nov., an anaerobic bacterium isolated from salt field.</title>
        <authorList>
            <person name="Kim W."/>
            <person name="Yang S.-H."/>
            <person name="Oh J."/>
            <person name="Lee J.-H."/>
            <person name="Kwon K.K."/>
        </authorList>
    </citation>
    <scope>NUCLEOTIDE SEQUENCE [LARGE SCALE GENOMIC DNA]</scope>
    <source>
        <strain evidence="4 5">MCWD5</strain>
    </source>
</reference>
<feature type="domain" description="Phage tail tape measure protein" evidence="3">
    <location>
        <begin position="212"/>
        <end position="349"/>
    </location>
</feature>
<dbReference type="NCBIfam" id="TIGR01760">
    <property type="entry name" value="tape_meas_TP901"/>
    <property type="match status" value="1"/>
</dbReference>
<dbReference type="Proteomes" id="UP000255036">
    <property type="component" value="Unassembled WGS sequence"/>
</dbReference>
<dbReference type="InterPro" id="IPR010090">
    <property type="entry name" value="Phage_tape_meas"/>
</dbReference>
<keyword evidence="5" id="KW-1185">Reference proteome</keyword>
<dbReference type="AlphaFoldDB" id="A0A371ARP8"/>
<feature type="transmembrane region" description="Helical" evidence="2">
    <location>
        <begin position="498"/>
        <end position="519"/>
    </location>
</feature>
<gene>
    <name evidence="4" type="ORF">DWV06_16945</name>
</gene>
<organism evidence="4 5">
    <name type="scientific">Anaerosacchariphilus polymeriproducens</name>
    <dbReference type="NCBI Taxonomy" id="1812858"/>
    <lineage>
        <taxon>Bacteria</taxon>
        <taxon>Bacillati</taxon>
        <taxon>Bacillota</taxon>
        <taxon>Clostridia</taxon>
        <taxon>Lachnospirales</taxon>
        <taxon>Lachnospiraceae</taxon>
        <taxon>Anaerosacchariphilus</taxon>
    </lineage>
</organism>
<dbReference type="PANTHER" id="PTHR37813:SF1">
    <property type="entry name" value="FELS-2 PROPHAGE PROTEIN"/>
    <property type="match status" value="1"/>
</dbReference>
<evidence type="ECO:0000256" key="2">
    <source>
        <dbReference type="SAM" id="Phobius"/>
    </source>
</evidence>
<keyword evidence="2" id="KW-0812">Transmembrane</keyword>
<evidence type="ECO:0000256" key="1">
    <source>
        <dbReference type="ARBA" id="ARBA00022612"/>
    </source>
</evidence>
<comment type="caution">
    <text evidence="4">The sequence shown here is derived from an EMBL/GenBank/DDBJ whole genome shotgun (WGS) entry which is preliminary data.</text>
</comment>
<feature type="transmembrane region" description="Helical" evidence="2">
    <location>
        <begin position="539"/>
        <end position="564"/>
    </location>
</feature>
<dbReference type="OrthoDB" id="28713at2"/>
<dbReference type="EMBL" id="QRCT01000050">
    <property type="protein sequence ID" value="RDU22212.1"/>
    <property type="molecule type" value="Genomic_DNA"/>
</dbReference>
<accession>A0A371ARP8</accession>
<keyword evidence="1" id="KW-1188">Viral release from host cell</keyword>
<evidence type="ECO:0000259" key="3">
    <source>
        <dbReference type="Pfam" id="PF10145"/>
    </source>
</evidence>
<proteinExistence type="predicted"/>
<evidence type="ECO:0000313" key="5">
    <source>
        <dbReference type="Proteomes" id="UP000255036"/>
    </source>
</evidence>
<feature type="transmembrane region" description="Helical" evidence="2">
    <location>
        <begin position="468"/>
        <end position="486"/>
    </location>
</feature>
<dbReference type="Pfam" id="PF10145">
    <property type="entry name" value="PhageMin_Tail"/>
    <property type="match status" value="1"/>
</dbReference>
<dbReference type="PANTHER" id="PTHR37813">
    <property type="entry name" value="FELS-2 PROPHAGE PROTEIN"/>
    <property type="match status" value="1"/>
</dbReference>
<dbReference type="RefSeq" id="WP_115483393.1">
    <property type="nucleotide sequence ID" value="NZ_QRCT01000050.1"/>
</dbReference>
<evidence type="ECO:0000313" key="4">
    <source>
        <dbReference type="EMBL" id="RDU22212.1"/>
    </source>
</evidence>
<protein>
    <submittedName>
        <fullName evidence="4">Phage tail tape measure protein</fullName>
    </submittedName>
</protein>
<keyword evidence="2" id="KW-1133">Transmembrane helix</keyword>